<evidence type="ECO:0000256" key="1">
    <source>
        <dbReference type="SAM" id="Phobius"/>
    </source>
</evidence>
<organism evidence="2 3">
    <name type="scientific">Kibdelosporangium philippinense</name>
    <dbReference type="NCBI Taxonomy" id="211113"/>
    <lineage>
        <taxon>Bacteria</taxon>
        <taxon>Bacillati</taxon>
        <taxon>Actinomycetota</taxon>
        <taxon>Actinomycetes</taxon>
        <taxon>Pseudonocardiales</taxon>
        <taxon>Pseudonocardiaceae</taxon>
        <taxon>Kibdelosporangium</taxon>
    </lineage>
</organism>
<feature type="transmembrane region" description="Helical" evidence="1">
    <location>
        <begin position="148"/>
        <end position="167"/>
    </location>
</feature>
<dbReference type="NCBIfam" id="TIGR04222">
    <property type="entry name" value="near_uncomplex"/>
    <property type="match status" value="1"/>
</dbReference>
<evidence type="ECO:0000313" key="2">
    <source>
        <dbReference type="EMBL" id="MCE7009721.1"/>
    </source>
</evidence>
<sequence length="295" mass="30980">MTNPWGLSGPEFLGLYICGLVVACVATLVLRKRIRSGSARRSPEPLTVDETAFIAGGWVRVVESALANLVAHNVIRVQREGLLYPVSDARAKPESTLEERLANRVTKRQGRPLPYHLSSMSNLPEYDAIRRSLAAKGLYYYGSNRRQALVAALPLVVLLVIGIARWINGVNLGFPVGYLTGLLILTVIVTLFAMREIKEGLTSGGKRALDGINRGVDAAAAVAKDGMQAYPDVTISRLLQEARRRPSRSRGSTYAGSSFVFFGGGASTCSSGGGSSCSSGGSSCGGGGGCGGGGS</sequence>
<dbReference type="Proteomes" id="UP001521150">
    <property type="component" value="Unassembled WGS sequence"/>
</dbReference>
<proteinExistence type="predicted"/>
<comment type="caution">
    <text evidence="2">The sequence shown here is derived from an EMBL/GenBank/DDBJ whole genome shotgun (WGS) entry which is preliminary data.</text>
</comment>
<keyword evidence="1" id="KW-0472">Membrane</keyword>
<name>A0ABS8ZPP7_9PSEU</name>
<feature type="transmembrane region" description="Helical" evidence="1">
    <location>
        <begin position="12"/>
        <end position="30"/>
    </location>
</feature>
<dbReference type="RefSeq" id="WP_233731242.1">
    <property type="nucleotide sequence ID" value="NZ_JAJVCN010000004.1"/>
</dbReference>
<dbReference type="InterPro" id="IPR026467">
    <property type="entry name" value="Ser/Gly_Cys_C_dom"/>
</dbReference>
<keyword evidence="1" id="KW-1133">Transmembrane helix</keyword>
<keyword evidence="1" id="KW-0812">Transmembrane</keyword>
<keyword evidence="3" id="KW-1185">Reference proteome</keyword>
<feature type="transmembrane region" description="Helical" evidence="1">
    <location>
        <begin position="173"/>
        <end position="194"/>
    </location>
</feature>
<accession>A0ABS8ZPP7</accession>
<protein>
    <submittedName>
        <fullName evidence="2">TIGR04222 domain-containing membrane protein</fullName>
    </submittedName>
</protein>
<evidence type="ECO:0000313" key="3">
    <source>
        <dbReference type="Proteomes" id="UP001521150"/>
    </source>
</evidence>
<gene>
    <name evidence="2" type="ORF">LWC34_43970</name>
</gene>
<reference evidence="2 3" key="1">
    <citation type="submission" date="2021-12" db="EMBL/GenBank/DDBJ databases">
        <title>Genome sequence of Kibdelosporangium philippinense ATCC 49844.</title>
        <authorList>
            <person name="Fedorov E.A."/>
            <person name="Omeragic M."/>
            <person name="Shalygina K.F."/>
            <person name="Maclea K.S."/>
        </authorList>
    </citation>
    <scope>NUCLEOTIDE SEQUENCE [LARGE SCALE GENOMIC DNA]</scope>
    <source>
        <strain evidence="2 3">ATCC 49844</strain>
    </source>
</reference>
<dbReference type="EMBL" id="JAJVCN010000004">
    <property type="protein sequence ID" value="MCE7009721.1"/>
    <property type="molecule type" value="Genomic_DNA"/>
</dbReference>